<evidence type="ECO:0000256" key="9">
    <source>
        <dbReference type="PIRSR" id="PIRSR600175-2"/>
    </source>
</evidence>
<evidence type="ECO:0000256" key="5">
    <source>
        <dbReference type="ARBA" id="ARBA00022847"/>
    </source>
</evidence>
<keyword evidence="7 11" id="KW-0472">Membrane</keyword>
<accession>A0AAN7SH38</accession>
<feature type="transmembrane region" description="Helical" evidence="11">
    <location>
        <begin position="265"/>
        <end position="289"/>
    </location>
</feature>
<name>A0AAN7SH38_9COLE</name>
<gene>
    <name evidence="12" type="ORF">RN001_008030</name>
</gene>
<feature type="transmembrane region" description="Helical" evidence="11">
    <location>
        <begin position="476"/>
        <end position="504"/>
    </location>
</feature>
<keyword evidence="4 10" id="KW-0812">Transmembrane</keyword>
<keyword evidence="3 10" id="KW-0813">Transport</keyword>
<comment type="caution">
    <text evidence="12">The sequence shown here is derived from an EMBL/GenBank/DDBJ whole genome shotgun (WGS) entry which is preliminary data.</text>
</comment>
<feature type="binding site" evidence="8">
    <location>
        <position position="375"/>
    </location>
    <ligand>
        <name>Na(+)</name>
        <dbReference type="ChEBI" id="CHEBI:29101"/>
        <label>1</label>
    </ligand>
</feature>
<feature type="transmembrane region" description="Helical" evidence="11">
    <location>
        <begin position="401"/>
        <end position="425"/>
    </location>
</feature>
<evidence type="ECO:0000256" key="1">
    <source>
        <dbReference type="ARBA" id="ARBA00004141"/>
    </source>
</evidence>
<keyword evidence="6 11" id="KW-1133">Transmembrane helix</keyword>
<feature type="binding site" evidence="8">
    <location>
        <position position="372"/>
    </location>
    <ligand>
        <name>Na(+)</name>
        <dbReference type="ChEBI" id="CHEBI:29101"/>
        <label>1</label>
    </ligand>
</feature>
<sequence length="605" mass="68596">MEQRRTSTKSVDENARGNWGNKAEFLLSCMGYAIGIGNVWRFPYLCYRNGGGAFLVPYLTMLFLCGIPLFFLETCLGQFSGQGCITMFRICPIFKGAGFAIVIVNMICTAYYNVIIAYPILFLANCFQGILPWSDCHNDWNSEACVKLSNIDSVEVHNFTDNKQWKTPSDEFFHNKILQMSGGIEEIGSVVWPLFICNFIAWLVVYLCIMNGVKSVGKVVYFTATFPFVILFILLIRGVTLPGAWDGIRFYIFPQWNQLTNLKVWADAAVQIFFSLGPGWGGIVNMASYNNFRNNSKGDSIFVPILNCATSIFAGFVVFSVLGFMSYKTGLPVSSVATGGPGLAFVTYPEAITLLPWPNLWAVLFFTMLFFLGLDTCFVQIEAIISSVSDEYPILRKHKHLVTLGYCVVTFIASTIFVTNGGIYWLQLFDWYAASISVILICIVEVVIVGWTYGINNFIRDVEFMLQHKVNWWWPLCWKFITPIILIFIFITSIVFNTAITYYGFIYPDWSIVVGWGSCALSISCIPLYMGYRLLYLEKGDCVDRLKSGFRVDKEWGPSLESYRKEWNNICIYDKAQELSKIVPVAENDKPHQQFLNLSTTEIES</sequence>
<dbReference type="GO" id="GO:0005283">
    <property type="term" value="F:amino acid:sodium symporter activity"/>
    <property type="evidence" value="ECO:0007669"/>
    <property type="project" value="TreeGrafter"/>
</dbReference>
<feature type="transmembrane region" description="Helical" evidence="11">
    <location>
        <begin position="431"/>
        <end position="455"/>
    </location>
</feature>
<proteinExistence type="inferred from homology"/>
<dbReference type="InterPro" id="IPR037272">
    <property type="entry name" value="SNS_sf"/>
</dbReference>
<evidence type="ECO:0000256" key="10">
    <source>
        <dbReference type="RuleBase" id="RU003732"/>
    </source>
</evidence>
<evidence type="ECO:0000256" key="2">
    <source>
        <dbReference type="ARBA" id="ARBA00006459"/>
    </source>
</evidence>
<dbReference type="GO" id="GO:0046872">
    <property type="term" value="F:metal ion binding"/>
    <property type="evidence" value="ECO:0007669"/>
    <property type="project" value="UniProtKB-KW"/>
</dbReference>
<dbReference type="GO" id="GO:0089718">
    <property type="term" value="P:amino acid import across plasma membrane"/>
    <property type="evidence" value="ECO:0007669"/>
    <property type="project" value="TreeGrafter"/>
</dbReference>
<evidence type="ECO:0000256" key="4">
    <source>
        <dbReference type="ARBA" id="ARBA00022692"/>
    </source>
</evidence>
<evidence type="ECO:0000256" key="7">
    <source>
        <dbReference type="ARBA" id="ARBA00023136"/>
    </source>
</evidence>
<feature type="transmembrane region" description="Helical" evidence="11">
    <location>
        <begin position="55"/>
        <end position="76"/>
    </location>
</feature>
<dbReference type="PROSITE" id="PS50267">
    <property type="entry name" value="NA_NEUROTRAN_SYMP_3"/>
    <property type="match status" value="1"/>
</dbReference>
<reference evidence="13" key="1">
    <citation type="submission" date="2023-01" db="EMBL/GenBank/DDBJ databases">
        <title>Key to firefly adult light organ development and bioluminescence: homeobox transcription factors regulate luciferase expression and transportation to peroxisome.</title>
        <authorList>
            <person name="Fu X."/>
        </authorList>
    </citation>
    <scope>NUCLEOTIDE SEQUENCE [LARGE SCALE GENOMIC DNA]</scope>
</reference>
<dbReference type="InterPro" id="IPR000175">
    <property type="entry name" value="Na/ntran_symport"/>
</dbReference>
<dbReference type="Pfam" id="PF00209">
    <property type="entry name" value="SNF"/>
    <property type="match status" value="1"/>
</dbReference>
<evidence type="ECO:0000256" key="6">
    <source>
        <dbReference type="ARBA" id="ARBA00022989"/>
    </source>
</evidence>
<protein>
    <recommendedName>
        <fullName evidence="10">Transporter</fullName>
    </recommendedName>
</protein>
<feature type="transmembrane region" description="Helical" evidence="11">
    <location>
        <begin position="190"/>
        <end position="209"/>
    </location>
</feature>
<keyword evidence="8" id="KW-0915">Sodium</keyword>
<dbReference type="PANTHER" id="PTHR11616">
    <property type="entry name" value="SODIUM/CHLORIDE DEPENDENT TRANSPORTER"/>
    <property type="match status" value="1"/>
</dbReference>
<dbReference type="GO" id="GO:0005886">
    <property type="term" value="C:plasma membrane"/>
    <property type="evidence" value="ECO:0007669"/>
    <property type="project" value="TreeGrafter"/>
</dbReference>
<comment type="similarity">
    <text evidence="2 10">Belongs to the sodium:neurotransmitter symporter (SNF) (TC 2.A.22) family.</text>
</comment>
<evidence type="ECO:0000256" key="3">
    <source>
        <dbReference type="ARBA" id="ARBA00022448"/>
    </source>
</evidence>
<keyword evidence="8" id="KW-0479">Metal-binding</keyword>
<dbReference type="NCBIfam" id="NF037979">
    <property type="entry name" value="Na_transp"/>
    <property type="match status" value="1"/>
</dbReference>
<keyword evidence="5 10" id="KW-0769">Symport</keyword>
<feature type="binding site" evidence="8">
    <location>
        <position position="31"/>
    </location>
    <ligand>
        <name>Na(+)</name>
        <dbReference type="ChEBI" id="CHEBI:29101"/>
        <label>1</label>
    </ligand>
</feature>
<feature type="binding site" evidence="8">
    <location>
        <position position="275"/>
    </location>
    <ligand>
        <name>Na(+)</name>
        <dbReference type="ChEBI" id="CHEBI:29101"/>
        <label>1</label>
    </ligand>
</feature>
<evidence type="ECO:0000256" key="11">
    <source>
        <dbReference type="SAM" id="Phobius"/>
    </source>
</evidence>
<feature type="transmembrane region" description="Helical" evidence="11">
    <location>
        <begin position="221"/>
        <end position="245"/>
    </location>
</feature>
<feature type="transmembrane region" description="Helical" evidence="11">
    <location>
        <begin position="510"/>
        <end position="530"/>
    </location>
</feature>
<evidence type="ECO:0000313" key="13">
    <source>
        <dbReference type="Proteomes" id="UP001353858"/>
    </source>
</evidence>
<feature type="transmembrane region" description="Helical" evidence="11">
    <location>
        <begin position="360"/>
        <end position="381"/>
    </location>
</feature>
<dbReference type="SUPFAM" id="SSF161070">
    <property type="entry name" value="SNF-like"/>
    <property type="match status" value="1"/>
</dbReference>
<feature type="binding site" evidence="8">
    <location>
        <position position="307"/>
    </location>
    <ligand>
        <name>Na(+)</name>
        <dbReference type="ChEBI" id="CHEBI:29101"/>
        <label>1</label>
    </ligand>
</feature>
<keyword evidence="13" id="KW-1185">Reference proteome</keyword>
<dbReference type="PANTHER" id="PTHR11616:SF241">
    <property type="entry name" value="SODIUM- AND CHLORIDE-DEPENDENT GLYCINE TRANSPORTER 2"/>
    <property type="match status" value="1"/>
</dbReference>
<dbReference type="PRINTS" id="PR00176">
    <property type="entry name" value="NANEUSMPORT"/>
</dbReference>
<feature type="binding site" evidence="8">
    <location>
        <position position="33"/>
    </location>
    <ligand>
        <name>Na(+)</name>
        <dbReference type="ChEBI" id="CHEBI:29101"/>
        <label>1</label>
    </ligand>
</feature>
<dbReference type="PROSITE" id="PS00610">
    <property type="entry name" value="NA_NEUROTRAN_SYMP_1"/>
    <property type="match status" value="1"/>
</dbReference>
<evidence type="ECO:0000256" key="8">
    <source>
        <dbReference type="PIRSR" id="PIRSR600175-1"/>
    </source>
</evidence>
<feature type="transmembrane region" description="Helical" evidence="11">
    <location>
        <begin position="301"/>
        <end position="325"/>
    </location>
</feature>
<organism evidence="12 13">
    <name type="scientific">Aquatica leii</name>
    <dbReference type="NCBI Taxonomy" id="1421715"/>
    <lineage>
        <taxon>Eukaryota</taxon>
        <taxon>Metazoa</taxon>
        <taxon>Ecdysozoa</taxon>
        <taxon>Arthropoda</taxon>
        <taxon>Hexapoda</taxon>
        <taxon>Insecta</taxon>
        <taxon>Pterygota</taxon>
        <taxon>Neoptera</taxon>
        <taxon>Endopterygota</taxon>
        <taxon>Coleoptera</taxon>
        <taxon>Polyphaga</taxon>
        <taxon>Elateriformia</taxon>
        <taxon>Elateroidea</taxon>
        <taxon>Lampyridae</taxon>
        <taxon>Luciolinae</taxon>
        <taxon>Aquatica</taxon>
    </lineage>
</organism>
<evidence type="ECO:0000313" key="12">
    <source>
        <dbReference type="EMBL" id="KAK4879884.1"/>
    </source>
</evidence>
<feature type="binding site" evidence="8">
    <location>
        <position position="38"/>
    </location>
    <ligand>
        <name>Na(+)</name>
        <dbReference type="ChEBI" id="CHEBI:29101"/>
        <label>1</label>
    </ligand>
</feature>
<dbReference type="EMBL" id="JARPUR010000003">
    <property type="protein sequence ID" value="KAK4879884.1"/>
    <property type="molecule type" value="Genomic_DNA"/>
</dbReference>
<comment type="subcellular location">
    <subcellularLocation>
        <location evidence="1">Membrane</location>
        <topology evidence="1">Multi-pass membrane protein</topology>
    </subcellularLocation>
</comment>
<dbReference type="Proteomes" id="UP001353858">
    <property type="component" value="Unassembled WGS sequence"/>
</dbReference>
<dbReference type="AlphaFoldDB" id="A0AAN7SH38"/>
<keyword evidence="9" id="KW-1015">Disulfide bond</keyword>
<dbReference type="PROSITE" id="PS00754">
    <property type="entry name" value="NA_NEUROTRAN_SYMP_2"/>
    <property type="match status" value="1"/>
</dbReference>
<feature type="disulfide bond" evidence="9">
    <location>
        <begin position="136"/>
        <end position="145"/>
    </location>
</feature>